<dbReference type="CDD" id="cd08432">
    <property type="entry name" value="PBP2_GcdR_TrpI_HvrB_AmpR_like"/>
    <property type="match status" value="1"/>
</dbReference>
<gene>
    <name evidence="6" type="ORF">ENH88_09165</name>
</gene>
<dbReference type="InterPro" id="IPR000847">
    <property type="entry name" value="LysR_HTH_N"/>
</dbReference>
<dbReference type="Gene3D" id="1.10.10.10">
    <property type="entry name" value="Winged helix-like DNA-binding domain superfamily/Winged helix DNA-binding domain"/>
    <property type="match status" value="1"/>
</dbReference>
<dbReference type="GO" id="GO:0006351">
    <property type="term" value="P:DNA-templated transcription"/>
    <property type="evidence" value="ECO:0007669"/>
    <property type="project" value="TreeGrafter"/>
</dbReference>
<dbReference type="SUPFAM" id="SSF53850">
    <property type="entry name" value="Periplasmic binding protein-like II"/>
    <property type="match status" value="1"/>
</dbReference>
<dbReference type="Pfam" id="PF03466">
    <property type="entry name" value="LysR_substrate"/>
    <property type="match status" value="1"/>
</dbReference>
<accession>A0A7V1CYK8</accession>
<evidence type="ECO:0000256" key="1">
    <source>
        <dbReference type="ARBA" id="ARBA00009437"/>
    </source>
</evidence>
<dbReference type="FunFam" id="1.10.10.10:FF:000001">
    <property type="entry name" value="LysR family transcriptional regulator"/>
    <property type="match status" value="1"/>
</dbReference>
<dbReference type="InterPro" id="IPR005119">
    <property type="entry name" value="LysR_subst-bd"/>
</dbReference>
<evidence type="ECO:0000256" key="3">
    <source>
        <dbReference type="ARBA" id="ARBA00023125"/>
    </source>
</evidence>
<sequence>MNLPPLKSLWYFKHAAELGSFKLAAEQLFVSQAAVSQQIRLLEAHLGCQLFTRQTRFVALTRAGEQLLPAILQGFSHFQSGVNGLSQDTEPHSLNLSVLPSFASGWLLQHISDFQRHYPDIHLRIDPSDQHANFAAGQVDLGIRFGLGQYPELHSEFLADDSLYLAYKPGMLDPQLPLRAQLLQQQLIMDICPDAERGWRSLVDELAISAAAMPVFLEIDNAALVIQATLAGQGVALVRRRLIESHIKLGQLEIYPDFEFSCHYKYYLVGPKAHFNWPKVIAFQAWLLAQFEQDDDAFKLCLK</sequence>
<dbReference type="PANTHER" id="PTHR30537:SF74">
    <property type="entry name" value="HTH-TYPE TRANSCRIPTIONAL REGULATOR TRPI"/>
    <property type="match status" value="1"/>
</dbReference>
<keyword evidence="2" id="KW-0805">Transcription regulation</keyword>
<dbReference type="PRINTS" id="PR00039">
    <property type="entry name" value="HTHLYSR"/>
</dbReference>
<dbReference type="InterPro" id="IPR036388">
    <property type="entry name" value="WH-like_DNA-bd_sf"/>
</dbReference>
<reference evidence="6" key="1">
    <citation type="journal article" date="2020" name="mSystems">
        <title>Genome- and Community-Level Interaction Insights into Carbon Utilization and Element Cycling Functions of Hydrothermarchaeota in Hydrothermal Sediment.</title>
        <authorList>
            <person name="Zhou Z."/>
            <person name="Liu Y."/>
            <person name="Xu W."/>
            <person name="Pan J."/>
            <person name="Luo Z.H."/>
            <person name="Li M."/>
        </authorList>
    </citation>
    <scope>NUCLEOTIDE SEQUENCE [LARGE SCALE GENOMIC DNA]</scope>
    <source>
        <strain evidence="6">HyVt-346</strain>
    </source>
</reference>
<dbReference type="RefSeq" id="WP_304181836.1">
    <property type="nucleotide sequence ID" value="NZ_DRGM01000099.1"/>
</dbReference>
<evidence type="ECO:0000256" key="2">
    <source>
        <dbReference type="ARBA" id="ARBA00023015"/>
    </source>
</evidence>
<proteinExistence type="inferred from homology"/>
<comment type="caution">
    <text evidence="6">The sequence shown here is derived from an EMBL/GenBank/DDBJ whole genome shotgun (WGS) entry which is preliminary data.</text>
</comment>
<dbReference type="GO" id="GO:0043565">
    <property type="term" value="F:sequence-specific DNA binding"/>
    <property type="evidence" value="ECO:0007669"/>
    <property type="project" value="TreeGrafter"/>
</dbReference>
<keyword evidence="3" id="KW-0238">DNA-binding</keyword>
<feature type="domain" description="HTH lysR-type" evidence="5">
    <location>
        <begin position="4"/>
        <end position="61"/>
    </location>
</feature>
<dbReference type="Proteomes" id="UP000886188">
    <property type="component" value="Unassembled WGS sequence"/>
</dbReference>
<dbReference type="EMBL" id="DRGM01000099">
    <property type="protein sequence ID" value="HEA16594.1"/>
    <property type="molecule type" value="Genomic_DNA"/>
</dbReference>
<organism evidence="6">
    <name type="scientific">Pseudoalteromonas prydzensis</name>
    <dbReference type="NCBI Taxonomy" id="182141"/>
    <lineage>
        <taxon>Bacteria</taxon>
        <taxon>Pseudomonadati</taxon>
        <taxon>Pseudomonadota</taxon>
        <taxon>Gammaproteobacteria</taxon>
        <taxon>Alteromonadales</taxon>
        <taxon>Pseudoalteromonadaceae</taxon>
        <taxon>Pseudoalteromonas</taxon>
    </lineage>
</organism>
<dbReference type="Pfam" id="PF00126">
    <property type="entry name" value="HTH_1"/>
    <property type="match status" value="1"/>
</dbReference>
<dbReference type="PANTHER" id="PTHR30537">
    <property type="entry name" value="HTH-TYPE TRANSCRIPTIONAL REGULATOR"/>
    <property type="match status" value="1"/>
</dbReference>
<dbReference type="PROSITE" id="PS50931">
    <property type="entry name" value="HTH_LYSR"/>
    <property type="match status" value="1"/>
</dbReference>
<name>A0A7V1CYK8_9GAMM</name>
<evidence type="ECO:0000259" key="5">
    <source>
        <dbReference type="PROSITE" id="PS50931"/>
    </source>
</evidence>
<dbReference type="GO" id="GO:0003700">
    <property type="term" value="F:DNA-binding transcription factor activity"/>
    <property type="evidence" value="ECO:0007669"/>
    <property type="project" value="InterPro"/>
</dbReference>
<dbReference type="Gene3D" id="3.40.190.10">
    <property type="entry name" value="Periplasmic binding protein-like II"/>
    <property type="match status" value="2"/>
</dbReference>
<evidence type="ECO:0000313" key="6">
    <source>
        <dbReference type="EMBL" id="HEA16594.1"/>
    </source>
</evidence>
<dbReference type="AlphaFoldDB" id="A0A7V1CYK8"/>
<evidence type="ECO:0000256" key="4">
    <source>
        <dbReference type="ARBA" id="ARBA00023163"/>
    </source>
</evidence>
<comment type="similarity">
    <text evidence="1">Belongs to the LysR transcriptional regulatory family.</text>
</comment>
<dbReference type="InterPro" id="IPR036390">
    <property type="entry name" value="WH_DNA-bd_sf"/>
</dbReference>
<protein>
    <submittedName>
        <fullName evidence="6">LysR family transcriptional regulator</fullName>
    </submittedName>
</protein>
<dbReference type="InterPro" id="IPR058163">
    <property type="entry name" value="LysR-type_TF_proteobact-type"/>
</dbReference>
<keyword evidence="4" id="KW-0804">Transcription</keyword>
<dbReference type="SUPFAM" id="SSF46785">
    <property type="entry name" value="Winged helix' DNA-binding domain"/>
    <property type="match status" value="1"/>
</dbReference>